<dbReference type="EMBL" id="CAJOBA010047653">
    <property type="protein sequence ID" value="CAF4203820.1"/>
    <property type="molecule type" value="Genomic_DNA"/>
</dbReference>
<evidence type="ECO:0000313" key="2">
    <source>
        <dbReference type="EMBL" id="CAF1396339.1"/>
    </source>
</evidence>
<dbReference type="Proteomes" id="UP000677228">
    <property type="component" value="Unassembled WGS sequence"/>
</dbReference>
<organism evidence="1 5">
    <name type="scientific">Didymodactylos carnosus</name>
    <dbReference type="NCBI Taxonomy" id="1234261"/>
    <lineage>
        <taxon>Eukaryota</taxon>
        <taxon>Metazoa</taxon>
        <taxon>Spiralia</taxon>
        <taxon>Gnathifera</taxon>
        <taxon>Rotifera</taxon>
        <taxon>Eurotatoria</taxon>
        <taxon>Bdelloidea</taxon>
        <taxon>Philodinida</taxon>
        <taxon>Philodinidae</taxon>
        <taxon>Didymodactylos</taxon>
    </lineage>
</organism>
<gene>
    <name evidence="1" type="ORF">GPM918_LOCUS26136</name>
    <name evidence="2" type="ORF">OVA965_LOCUS32825</name>
    <name evidence="3" type="ORF">SRO942_LOCUS26237</name>
    <name evidence="4" type="ORF">TMI583_LOCUS33696</name>
</gene>
<dbReference type="EMBL" id="CAJNOQ010010409">
    <property type="protein sequence ID" value="CAF1251068.1"/>
    <property type="molecule type" value="Genomic_DNA"/>
</dbReference>
<dbReference type="Proteomes" id="UP000682733">
    <property type="component" value="Unassembled WGS sequence"/>
</dbReference>
<dbReference type="EMBL" id="CAJOBC010014576">
    <property type="protein sequence ID" value="CAF4020529.1"/>
    <property type="molecule type" value="Genomic_DNA"/>
</dbReference>
<evidence type="ECO:0000313" key="3">
    <source>
        <dbReference type="EMBL" id="CAF4020529.1"/>
    </source>
</evidence>
<dbReference type="Proteomes" id="UP000663829">
    <property type="component" value="Unassembled WGS sequence"/>
</dbReference>
<protein>
    <submittedName>
        <fullName evidence="1">Uncharacterized protein</fullName>
    </submittedName>
</protein>
<evidence type="ECO:0000313" key="1">
    <source>
        <dbReference type="EMBL" id="CAF1251068.1"/>
    </source>
</evidence>
<dbReference type="EMBL" id="CAJNOK010025934">
    <property type="protein sequence ID" value="CAF1396339.1"/>
    <property type="molecule type" value="Genomic_DNA"/>
</dbReference>
<comment type="caution">
    <text evidence="1">The sequence shown here is derived from an EMBL/GenBank/DDBJ whole genome shotgun (WGS) entry which is preliminary data.</text>
</comment>
<sequence length="262" mass="30314">MSIYGRESTYGPTEIKMTYDEIYEECVLKSSWPNVQELVLNGYLELSDQYIHQHLGNISKIKVTACDLDDIYVSSTLKLPKINEVYIQCWGWKSTGSFMSPVYQLLYSTSNLRILQVPPPLLYNWLDYLNKNNIVCPFKTTLCQLTITRYLKPLNIEDIVLYFPNLELLKVLFYEPLYRDDVELAADVTRNLKYILGKLLPYFSTNRLSCLSLGLHLHAGNCDSSQILPFVENLLENENGFTNSMLHIQANFDCLVLTRNHD</sequence>
<evidence type="ECO:0000313" key="4">
    <source>
        <dbReference type="EMBL" id="CAF4203820.1"/>
    </source>
</evidence>
<reference evidence="1" key="1">
    <citation type="submission" date="2021-02" db="EMBL/GenBank/DDBJ databases">
        <authorList>
            <person name="Nowell W R."/>
        </authorList>
    </citation>
    <scope>NUCLEOTIDE SEQUENCE</scope>
</reference>
<evidence type="ECO:0000313" key="5">
    <source>
        <dbReference type="Proteomes" id="UP000663829"/>
    </source>
</evidence>
<keyword evidence="5" id="KW-1185">Reference proteome</keyword>
<proteinExistence type="predicted"/>
<name>A0A815A5V8_9BILA</name>
<dbReference type="Proteomes" id="UP000681722">
    <property type="component" value="Unassembled WGS sequence"/>
</dbReference>
<accession>A0A815A5V8</accession>
<dbReference type="AlphaFoldDB" id="A0A815A5V8"/>